<comment type="similarity">
    <text evidence="2 7">Belongs to the class-I pyridoxal-phosphate-dependent aminotransferase family.</text>
</comment>
<dbReference type="InterPro" id="IPR015424">
    <property type="entry name" value="PyrdxlP-dep_Trfase"/>
</dbReference>
<dbReference type="Gene3D" id="3.90.1150.10">
    <property type="entry name" value="Aspartate Aminotransferase, domain 1"/>
    <property type="match status" value="1"/>
</dbReference>
<dbReference type="GO" id="GO:0046417">
    <property type="term" value="P:chorismate metabolic process"/>
    <property type="evidence" value="ECO:0007669"/>
    <property type="project" value="InterPro"/>
</dbReference>
<dbReference type="SUPFAM" id="SSF48600">
    <property type="entry name" value="Chorismate mutase II"/>
    <property type="match status" value="1"/>
</dbReference>
<dbReference type="Proteomes" id="UP000018159">
    <property type="component" value="Unassembled WGS sequence"/>
</dbReference>
<dbReference type="PANTHER" id="PTHR46383">
    <property type="entry name" value="ASPARTATE AMINOTRANSFERASE"/>
    <property type="match status" value="1"/>
</dbReference>
<dbReference type="PANTHER" id="PTHR46383:SF1">
    <property type="entry name" value="ASPARTATE AMINOTRANSFERASE"/>
    <property type="match status" value="1"/>
</dbReference>
<dbReference type="EC" id="2.6.1.-" evidence="7"/>
<evidence type="ECO:0000256" key="6">
    <source>
        <dbReference type="ARBA" id="ARBA00022898"/>
    </source>
</evidence>
<evidence type="ECO:0000256" key="2">
    <source>
        <dbReference type="ARBA" id="ARBA00007441"/>
    </source>
</evidence>
<dbReference type="Pfam" id="PF00155">
    <property type="entry name" value="Aminotran_1_2"/>
    <property type="match status" value="1"/>
</dbReference>
<evidence type="ECO:0000256" key="5">
    <source>
        <dbReference type="ARBA" id="ARBA00022679"/>
    </source>
</evidence>
<dbReference type="AlphaFoldDB" id="V6AR42"/>
<dbReference type="PROSITE" id="PS51168">
    <property type="entry name" value="CHORISMATE_MUT_2"/>
    <property type="match status" value="1"/>
</dbReference>
<dbReference type="SMART" id="SM00830">
    <property type="entry name" value="CM_2"/>
    <property type="match status" value="1"/>
</dbReference>
<reference evidence="9 10" key="1">
    <citation type="journal article" date="2013" name="PLoS ONE">
        <title>Enrichment and Genome Sequence of the Group I.1a Ammonia-Oxidizing Archaeon ?Ca. Nitrosotenuis uzonensis? Representing a Clade Globally.</title>
        <authorList>
            <person name="Lebedeva E.V."/>
            <person name="Hatzenpichler R."/>
            <person name="Pelletier E."/>
            <person name="Schuster N."/>
            <person name="Hauzmayer S."/>
            <person name="Bulaev A."/>
            <person name="Grigor'eva N.V."/>
            <person name="Galushko A."/>
            <person name="Schmid M."/>
            <person name="Palatinszky M."/>
            <person name="Le Paslier D."/>
            <person name="Daims H."/>
            <person name="Wagner M."/>
        </authorList>
    </citation>
    <scope>NUCLEOTIDE SEQUENCE [LARGE SCALE GENOMIC DNA]</scope>
    <source>
        <strain evidence="9 10">N4</strain>
    </source>
</reference>
<comment type="subunit">
    <text evidence="3">Homodimer.</text>
</comment>
<evidence type="ECO:0000313" key="9">
    <source>
        <dbReference type="EMBL" id="CDI04883.1"/>
    </source>
</evidence>
<evidence type="ECO:0000313" key="10">
    <source>
        <dbReference type="Proteomes" id="UP000018159"/>
    </source>
</evidence>
<dbReference type="CDD" id="cd00609">
    <property type="entry name" value="AAT_like"/>
    <property type="match status" value="1"/>
</dbReference>
<evidence type="ECO:0000259" key="8">
    <source>
        <dbReference type="PROSITE" id="PS51168"/>
    </source>
</evidence>
<keyword evidence="5 7" id="KW-0808">Transferase</keyword>
<dbReference type="InterPro" id="IPR036979">
    <property type="entry name" value="CM_dom_sf"/>
</dbReference>
<dbReference type="GO" id="GO:0008483">
    <property type="term" value="F:transaminase activity"/>
    <property type="evidence" value="ECO:0007669"/>
    <property type="project" value="UniProtKB-KW"/>
</dbReference>
<dbReference type="GO" id="GO:0006520">
    <property type="term" value="P:amino acid metabolic process"/>
    <property type="evidence" value="ECO:0007669"/>
    <property type="project" value="InterPro"/>
</dbReference>
<keyword evidence="10" id="KW-1185">Reference proteome</keyword>
<keyword evidence="6" id="KW-0663">Pyridoxal phosphate</keyword>
<sequence>MRSWVDSSSQYCKMSNIDQLRNRIDEITLQMLRLFKDRTDIARQIGELKKSSGLGVTDEAREEQLRVRVTQMCKDIGLDESLGKKFLNFLLNESVKIQSEGKQTHLTVFLKAKALEQQGRKIIHMEVGEPDFMPPAAAKTGFDEAFDGGIVRYGPAAGMPRLRAALAEYAIRNFGANATAENILVSPGGRFAVYLAVNTLLNPGDEIIIIEPAWPAYRECAINAGIKVRTIQTRLEDKWEPSITQIEQAINSNTKMIVMNYPNNPTGKILAPAIQDRIVEIARKNDLYVLSDEIYSLYAYRDWKSVLANNYEKTIVTQSFSKSHAMTGFRIGYTVADKSIIDRMVKLQALCITNVAEPIQYAALKALNSDLVQYKKSMKSKLDTVSEEARRIGLEFLEPDGAMYVFARAGAGIFDGLDFTNRLLERGVAVAPGEGFGNYRGFIRISVAQDENKLKEGMKILDEVLKGYR</sequence>
<accession>V6AR42</accession>
<name>V6AR42_9ARCH</name>
<dbReference type="Pfam" id="PF01817">
    <property type="entry name" value="CM_2"/>
    <property type="match status" value="1"/>
</dbReference>
<dbReference type="SUPFAM" id="SSF53383">
    <property type="entry name" value="PLP-dependent transferases"/>
    <property type="match status" value="1"/>
</dbReference>
<protein>
    <recommendedName>
        <fullName evidence="7">Aminotransferase</fullName>
        <ecNumber evidence="7">2.6.1.-</ecNumber>
    </recommendedName>
</protein>
<dbReference type="EMBL" id="CBTY010000001">
    <property type="protein sequence ID" value="CDI04883.1"/>
    <property type="molecule type" value="Genomic_DNA"/>
</dbReference>
<dbReference type="InterPro" id="IPR015421">
    <property type="entry name" value="PyrdxlP-dep_Trfase_major"/>
</dbReference>
<comment type="cofactor">
    <cofactor evidence="1 7">
        <name>pyridoxal 5'-phosphate</name>
        <dbReference type="ChEBI" id="CHEBI:597326"/>
    </cofactor>
</comment>
<evidence type="ECO:0000256" key="7">
    <source>
        <dbReference type="RuleBase" id="RU000481"/>
    </source>
</evidence>
<dbReference type="InterPro" id="IPR050596">
    <property type="entry name" value="AspAT/PAT-like"/>
</dbReference>
<organism evidence="9 10">
    <name type="scientific">Candidatus Nitrosotenuis uzonensis</name>
    <dbReference type="NCBI Taxonomy" id="1407055"/>
    <lineage>
        <taxon>Archaea</taxon>
        <taxon>Nitrososphaerota</taxon>
        <taxon>Candidatus Nitrosotenuis</taxon>
    </lineage>
</organism>
<dbReference type="InterPro" id="IPR036263">
    <property type="entry name" value="Chorismate_II_sf"/>
</dbReference>
<dbReference type="STRING" id="1407055.NITUZ_10078"/>
<dbReference type="InterPro" id="IPR004839">
    <property type="entry name" value="Aminotransferase_I/II_large"/>
</dbReference>
<dbReference type="InterPro" id="IPR002701">
    <property type="entry name" value="CM_II_prokaryot"/>
</dbReference>
<feature type="domain" description="Chorismate mutase" evidence="8">
    <location>
        <begin position="11"/>
        <end position="102"/>
    </location>
</feature>
<evidence type="ECO:0000256" key="3">
    <source>
        <dbReference type="ARBA" id="ARBA00011738"/>
    </source>
</evidence>
<comment type="caution">
    <text evidence="9">The sequence shown here is derived from an EMBL/GenBank/DDBJ whole genome shotgun (WGS) entry which is preliminary data.</text>
</comment>
<evidence type="ECO:0000256" key="4">
    <source>
        <dbReference type="ARBA" id="ARBA00022576"/>
    </source>
</evidence>
<evidence type="ECO:0000256" key="1">
    <source>
        <dbReference type="ARBA" id="ARBA00001933"/>
    </source>
</evidence>
<dbReference type="GO" id="GO:0030170">
    <property type="term" value="F:pyridoxal phosphate binding"/>
    <property type="evidence" value="ECO:0007669"/>
    <property type="project" value="InterPro"/>
</dbReference>
<dbReference type="InterPro" id="IPR004838">
    <property type="entry name" value="NHTrfase_class1_PyrdxlP-BS"/>
</dbReference>
<proteinExistence type="inferred from homology"/>
<dbReference type="GO" id="GO:0004106">
    <property type="term" value="F:chorismate mutase activity"/>
    <property type="evidence" value="ECO:0007669"/>
    <property type="project" value="InterPro"/>
</dbReference>
<dbReference type="PROSITE" id="PS00105">
    <property type="entry name" value="AA_TRANSFER_CLASS_1"/>
    <property type="match status" value="1"/>
</dbReference>
<dbReference type="Gene3D" id="1.20.59.10">
    <property type="entry name" value="Chorismate mutase"/>
    <property type="match status" value="1"/>
</dbReference>
<dbReference type="Gene3D" id="3.40.640.10">
    <property type="entry name" value="Type I PLP-dependent aspartate aminotransferase-like (Major domain)"/>
    <property type="match status" value="1"/>
</dbReference>
<gene>
    <name evidence="9" type="ORF">NITUZ_10078</name>
</gene>
<keyword evidence="4 7" id="KW-0032">Aminotransferase</keyword>
<dbReference type="InterPro" id="IPR015422">
    <property type="entry name" value="PyrdxlP-dep_Trfase_small"/>
</dbReference>